<reference evidence="1" key="2">
    <citation type="submission" date="2018-05" db="EMBL/GenBank/DDBJ databases">
        <title>OpunRS2 (Oryza punctata Reference Sequence Version 2).</title>
        <authorList>
            <person name="Zhang J."/>
            <person name="Kudrna D."/>
            <person name="Lee S."/>
            <person name="Talag J."/>
            <person name="Welchert J."/>
            <person name="Wing R.A."/>
        </authorList>
    </citation>
    <scope>NUCLEOTIDE SEQUENCE [LARGE SCALE GENOMIC DNA]</scope>
</reference>
<evidence type="ECO:0000313" key="2">
    <source>
        <dbReference type="Proteomes" id="UP000026962"/>
    </source>
</evidence>
<name>A0A0E0KJP5_ORYPU</name>
<proteinExistence type="predicted"/>
<dbReference type="Gramene" id="OPUNC03G33150.1">
    <property type="protein sequence ID" value="OPUNC03G33150.1"/>
    <property type="gene ID" value="OPUNC03G33150"/>
</dbReference>
<dbReference type="OMA" id="HANWCCF"/>
<dbReference type="Pfam" id="PF07893">
    <property type="entry name" value="DUF1668"/>
    <property type="match status" value="1"/>
</dbReference>
<organism evidence="1">
    <name type="scientific">Oryza punctata</name>
    <name type="common">Red rice</name>
    <dbReference type="NCBI Taxonomy" id="4537"/>
    <lineage>
        <taxon>Eukaryota</taxon>
        <taxon>Viridiplantae</taxon>
        <taxon>Streptophyta</taxon>
        <taxon>Embryophyta</taxon>
        <taxon>Tracheophyta</taxon>
        <taxon>Spermatophyta</taxon>
        <taxon>Magnoliopsida</taxon>
        <taxon>Liliopsida</taxon>
        <taxon>Poales</taxon>
        <taxon>Poaceae</taxon>
        <taxon>BOP clade</taxon>
        <taxon>Oryzoideae</taxon>
        <taxon>Oryzeae</taxon>
        <taxon>Oryzinae</taxon>
        <taxon>Oryza</taxon>
    </lineage>
</organism>
<dbReference type="PANTHER" id="PTHR33085:SF49">
    <property type="entry name" value="OS03G0778800 PROTEIN"/>
    <property type="match status" value="1"/>
</dbReference>
<dbReference type="AlphaFoldDB" id="A0A0E0KJP5"/>
<dbReference type="PANTHER" id="PTHR33085">
    <property type="entry name" value="OS12G0113100 PROTEIN-RELATED"/>
    <property type="match status" value="1"/>
</dbReference>
<dbReference type="Proteomes" id="UP000026962">
    <property type="component" value="Chromosome 3"/>
</dbReference>
<dbReference type="HOGENOM" id="CLU_018267_0_0_1"/>
<accession>A0A0E0KJP5</accession>
<reference evidence="1" key="1">
    <citation type="submission" date="2015-04" db="UniProtKB">
        <authorList>
            <consortium name="EnsemblPlants"/>
        </authorList>
    </citation>
    <scope>IDENTIFICATION</scope>
</reference>
<dbReference type="InterPro" id="IPR012871">
    <property type="entry name" value="DUF1668_ORYSA"/>
</dbReference>
<sequence>MDVSKLFYPSTAEALEAEAIAKKKKNGANKIGSMGSLPTPSIHYQPFTLSAPKPCSSICALALFGESRNKILCSDMAGHTSIYNTELRSFMTMPELNFRKGPNSVAVSIPGASAHAMSNFDNDMDHSLYIMDNHANWCCFEVLAYDPVEECWCWRLLPEPPFFQDREYEAPLKPCFTVVDNTKICVSTTTATYSFDTVTREWNKVVLPFKPEYVPELGLCLGISDGGPYDLCTLDNLSTATGSSPPVVRHVGMEFELPENWSRIKRALVNLGSLRFCIVNGYTIENEQDECDFNPVAVFTGVEVLPNSERGLRMIKHKSKCFNDFINFVL</sequence>
<evidence type="ECO:0000313" key="1">
    <source>
        <dbReference type="EnsemblPlants" id="OPUNC03G33150.1"/>
    </source>
</evidence>
<evidence type="ECO:0008006" key="3">
    <source>
        <dbReference type="Google" id="ProtNLM"/>
    </source>
</evidence>
<protein>
    <recommendedName>
        <fullName evidence="3">F-box associated domain-containing protein</fullName>
    </recommendedName>
</protein>
<dbReference type="EnsemblPlants" id="OPUNC03G33150.1">
    <property type="protein sequence ID" value="OPUNC03G33150.1"/>
    <property type="gene ID" value="OPUNC03G33150"/>
</dbReference>
<keyword evidence="2" id="KW-1185">Reference proteome</keyword>